<comment type="subcellular location">
    <subcellularLocation>
        <location evidence="1">Membrane</location>
        <topology evidence="1">Single-pass membrane protein</topology>
    </subcellularLocation>
</comment>
<proteinExistence type="predicted"/>
<evidence type="ECO:0000313" key="12">
    <source>
        <dbReference type="EMBL" id="CAJ1087571.1"/>
    </source>
</evidence>
<dbReference type="GO" id="GO:0043025">
    <property type="term" value="C:neuronal cell body"/>
    <property type="evidence" value="ECO:0007669"/>
    <property type="project" value="TreeGrafter"/>
</dbReference>
<feature type="chain" id="PRO_5043628711" evidence="10">
    <location>
        <begin position="18"/>
        <end position="281"/>
    </location>
</feature>
<dbReference type="InterPro" id="IPR013783">
    <property type="entry name" value="Ig-like_fold"/>
</dbReference>
<dbReference type="Gene3D" id="2.60.40.10">
    <property type="entry name" value="Immunoglobulins"/>
    <property type="match status" value="2"/>
</dbReference>
<accession>A0AAV1HRA3</accession>
<dbReference type="SUPFAM" id="SSF48726">
    <property type="entry name" value="Immunoglobulin"/>
    <property type="match status" value="2"/>
</dbReference>
<feature type="domain" description="Ig-like" evidence="11">
    <location>
        <begin position="137"/>
        <end position="228"/>
    </location>
</feature>
<dbReference type="GO" id="GO:0009986">
    <property type="term" value="C:cell surface"/>
    <property type="evidence" value="ECO:0007669"/>
    <property type="project" value="TreeGrafter"/>
</dbReference>
<keyword evidence="5 9" id="KW-0472">Membrane</keyword>
<dbReference type="InterPro" id="IPR036179">
    <property type="entry name" value="Ig-like_dom_sf"/>
</dbReference>
<keyword evidence="13" id="KW-1185">Reference proteome</keyword>
<evidence type="ECO:0000256" key="1">
    <source>
        <dbReference type="ARBA" id="ARBA00004167"/>
    </source>
</evidence>
<dbReference type="GO" id="GO:0034113">
    <property type="term" value="P:heterotypic cell-cell adhesion"/>
    <property type="evidence" value="ECO:0007669"/>
    <property type="project" value="TreeGrafter"/>
</dbReference>
<dbReference type="GO" id="GO:0098632">
    <property type="term" value="F:cell-cell adhesion mediator activity"/>
    <property type="evidence" value="ECO:0007669"/>
    <property type="project" value="InterPro"/>
</dbReference>
<dbReference type="SMART" id="SM00406">
    <property type="entry name" value="IGv"/>
    <property type="match status" value="1"/>
</dbReference>
<evidence type="ECO:0000256" key="8">
    <source>
        <dbReference type="ARBA" id="ARBA00023319"/>
    </source>
</evidence>
<evidence type="ECO:0000256" key="3">
    <source>
        <dbReference type="ARBA" id="ARBA00022729"/>
    </source>
</evidence>
<keyword evidence="4 9" id="KW-1133">Transmembrane helix</keyword>
<protein>
    <submittedName>
        <fullName evidence="12">OX-2 membrane glycoprotein isoform X1</fullName>
    </submittedName>
</protein>
<keyword evidence="2 9" id="KW-0812">Transmembrane</keyword>
<dbReference type="EMBL" id="OY660887">
    <property type="protein sequence ID" value="CAJ1087571.1"/>
    <property type="molecule type" value="Genomic_DNA"/>
</dbReference>
<keyword evidence="8" id="KW-0393">Immunoglobulin domain</keyword>
<evidence type="ECO:0000256" key="5">
    <source>
        <dbReference type="ARBA" id="ARBA00023136"/>
    </source>
</evidence>
<dbReference type="GO" id="GO:0150079">
    <property type="term" value="P:negative regulation of neuroinflammatory response"/>
    <property type="evidence" value="ECO:0007669"/>
    <property type="project" value="TreeGrafter"/>
</dbReference>
<dbReference type="Proteomes" id="UP001178508">
    <property type="component" value="Chromosome 24"/>
</dbReference>
<dbReference type="GO" id="GO:0016020">
    <property type="term" value="C:membrane"/>
    <property type="evidence" value="ECO:0007669"/>
    <property type="project" value="UniProtKB-SubCell"/>
</dbReference>
<dbReference type="Pfam" id="PF07686">
    <property type="entry name" value="V-set"/>
    <property type="match status" value="1"/>
</dbReference>
<reference evidence="12" key="1">
    <citation type="submission" date="2023-08" db="EMBL/GenBank/DDBJ databases">
        <authorList>
            <person name="Alioto T."/>
            <person name="Alioto T."/>
            <person name="Gomez Garrido J."/>
        </authorList>
    </citation>
    <scope>NUCLEOTIDE SEQUENCE</scope>
</reference>
<dbReference type="InterPro" id="IPR007110">
    <property type="entry name" value="Ig-like_dom"/>
</dbReference>
<keyword evidence="7" id="KW-0325">Glycoprotein</keyword>
<organism evidence="12 13">
    <name type="scientific">Xyrichtys novacula</name>
    <name type="common">Pearly razorfish</name>
    <name type="synonym">Hemipteronotus novacula</name>
    <dbReference type="NCBI Taxonomy" id="13765"/>
    <lineage>
        <taxon>Eukaryota</taxon>
        <taxon>Metazoa</taxon>
        <taxon>Chordata</taxon>
        <taxon>Craniata</taxon>
        <taxon>Vertebrata</taxon>
        <taxon>Euteleostomi</taxon>
        <taxon>Actinopterygii</taxon>
        <taxon>Neopterygii</taxon>
        <taxon>Teleostei</taxon>
        <taxon>Neoteleostei</taxon>
        <taxon>Acanthomorphata</taxon>
        <taxon>Eupercaria</taxon>
        <taxon>Labriformes</taxon>
        <taxon>Labridae</taxon>
        <taxon>Xyrichtys</taxon>
    </lineage>
</organism>
<dbReference type="PROSITE" id="PS50835">
    <property type="entry name" value="IG_LIKE"/>
    <property type="match status" value="2"/>
</dbReference>
<dbReference type="InterPro" id="IPR047164">
    <property type="entry name" value="OX2G-like"/>
</dbReference>
<evidence type="ECO:0000256" key="2">
    <source>
        <dbReference type="ARBA" id="ARBA00022692"/>
    </source>
</evidence>
<sequence>MLCTFILTLLLFKASVSEITMHGERTADYGRSVLYSCAVDDSTGVLQITWQRLVKDSMENLATFSKRFGKQVNEPYSGKVVFTEASLNSTSITVKNVTWEDSGCYICSFNVYPAGSQRKQICLTVQGISEIKTKVHPTSTEHVVEEDDEEVVVVTCSATGKPAPTIQWAVPADATQLDTPKPASVQNRDRTFTSSSNITLQVSSDWNGYVDCLLNKDLKGQRQERIIVGDGKVPTNEETVKQLSKSGIALVVSSTLFVAFIIFAVALKRKRLKSNRRNLNV</sequence>
<evidence type="ECO:0000256" key="7">
    <source>
        <dbReference type="ARBA" id="ARBA00023180"/>
    </source>
</evidence>
<keyword evidence="3 10" id="KW-0732">Signal</keyword>
<dbReference type="InterPro" id="IPR013106">
    <property type="entry name" value="Ig_V-set"/>
</dbReference>
<dbReference type="InterPro" id="IPR013162">
    <property type="entry name" value="CD80_C2-set"/>
</dbReference>
<name>A0AAV1HRA3_XYRNO</name>
<evidence type="ECO:0000256" key="9">
    <source>
        <dbReference type="SAM" id="Phobius"/>
    </source>
</evidence>
<feature type="transmembrane region" description="Helical" evidence="9">
    <location>
        <begin position="247"/>
        <end position="267"/>
    </location>
</feature>
<feature type="signal peptide" evidence="10">
    <location>
        <begin position="1"/>
        <end position="17"/>
    </location>
</feature>
<evidence type="ECO:0000256" key="4">
    <source>
        <dbReference type="ARBA" id="ARBA00022989"/>
    </source>
</evidence>
<evidence type="ECO:0000313" key="13">
    <source>
        <dbReference type="Proteomes" id="UP001178508"/>
    </source>
</evidence>
<evidence type="ECO:0000256" key="6">
    <source>
        <dbReference type="ARBA" id="ARBA00023157"/>
    </source>
</evidence>
<dbReference type="InterPro" id="IPR003599">
    <property type="entry name" value="Ig_sub"/>
</dbReference>
<keyword evidence="6" id="KW-1015">Disulfide bond</keyword>
<dbReference type="Pfam" id="PF08205">
    <property type="entry name" value="C2-set_2"/>
    <property type="match status" value="1"/>
</dbReference>
<dbReference type="SMART" id="SM00409">
    <property type="entry name" value="IG"/>
    <property type="match status" value="1"/>
</dbReference>
<gene>
    <name evidence="12" type="ORF">XNOV1_A037938</name>
</gene>
<evidence type="ECO:0000259" key="11">
    <source>
        <dbReference type="PROSITE" id="PS50835"/>
    </source>
</evidence>
<feature type="domain" description="Ig-like" evidence="11">
    <location>
        <begin position="14"/>
        <end position="124"/>
    </location>
</feature>
<dbReference type="PANTHER" id="PTHR46841">
    <property type="entry name" value="OX-2 MEMBRANE GLYCOPROTEIN"/>
    <property type="match status" value="1"/>
</dbReference>
<dbReference type="GO" id="GO:0030424">
    <property type="term" value="C:axon"/>
    <property type="evidence" value="ECO:0007669"/>
    <property type="project" value="TreeGrafter"/>
</dbReference>
<dbReference type="PANTHER" id="PTHR46841:SF7">
    <property type="entry name" value="IG-LIKE DOMAIN-CONTAINING PROTEIN"/>
    <property type="match status" value="1"/>
</dbReference>
<evidence type="ECO:0000256" key="10">
    <source>
        <dbReference type="SAM" id="SignalP"/>
    </source>
</evidence>
<dbReference type="AlphaFoldDB" id="A0AAV1HRA3"/>